<gene>
    <name evidence="2" type="ORF">OBRU01_14957</name>
</gene>
<protein>
    <submittedName>
        <fullName evidence="2">OmpA/MotB domain protein</fullName>
    </submittedName>
</protein>
<keyword evidence="3" id="KW-1185">Reference proteome</keyword>
<evidence type="ECO:0000313" key="3">
    <source>
        <dbReference type="Proteomes" id="UP000037510"/>
    </source>
</evidence>
<dbReference type="Proteomes" id="UP000037510">
    <property type="component" value="Unassembled WGS sequence"/>
</dbReference>
<dbReference type="AlphaFoldDB" id="A0A0L7L4V4"/>
<proteinExistence type="predicted"/>
<feature type="region of interest" description="Disordered" evidence="1">
    <location>
        <begin position="10"/>
        <end position="119"/>
    </location>
</feature>
<name>A0A0L7L4V4_OPEBR</name>
<feature type="compositionally biased region" description="Polar residues" evidence="1">
    <location>
        <begin position="10"/>
        <end position="24"/>
    </location>
</feature>
<accession>A0A0L7L4V4</accession>
<evidence type="ECO:0000313" key="2">
    <source>
        <dbReference type="EMBL" id="KOB70523.1"/>
    </source>
</evidence>
<sequence length="119" mass="13106">MAWILSEIGTTSSGSQWYTSTSAPNGAVTYRDAGVPTPSGTTDSNQEEEEPPPLPKKFSHRSMELDDTNNNGDQNPLPVRYNYDTVLSPRGSFLYNSMANRTKEKAPTPPPKKRNTDVT</sequence>
<dbReference type="EMBL" id="JTDY01002896">
    <property type="protein sequence ID" value="KOB70523.1"/>
    <property type="molecule type" value="Genomic_DNA"/>
</dbReference>
<reference evidence="2 3" key="1">
    <citation type="journal article" date="2015" name="Genome Biol. Evol.">
        <title>The genome of winter moth (Operophtera brumata) provides a genomic perspective on sexual dimorphism and phenology.</title>
        <authorList>
            <person name="Derks M.F."/>
            <person name="Smit S."/>
            <person name="Salis L."/>
            <person name="Schijlen E."/>
            <person name="Bossers A."/>
            <person name="Mateman C."/>
            <person name="Pijl A.S."/>
            <person name="de Ridder D."/>
            <person name="Groenen M.A."/>
            <person name="Visser M.E."/>
            <person name="Megens H.J."/>
        </authorList>
    </citation>
    <scope>NUCLEOTIDE SEQUENCE [LARGE SCALE GENOMIC DNA]</scope>
    <source>
        <strain evidence="2">WM2013NL</strain>
        <tissue evidence="2">Head and thorax</tissue>
    </source>
</reference>
<organism evidence="2 3">
    <name type="scientific">Operophtera brumata</name>
    <name type="common">Winter moth</name>
    <name type="synonym">Phalaena brumata</name>
    <dbReference type="NCBI Taxonomy" id="104452"/>
    <lineage>
        <taxon>Eukaryota</taxon>
        <taxon>Metazoa</taxon>
        <taxon>Ecdysozoa</taxon>
        <taxon>Arthropoda</taxon>
        <taxon>Hexapoda</taxon>
        <taxon>Insecta</taxon>
        <taxon>Pterygota</taxon>
        <taxon>Neoptera</taxon>
        <taxon>Endopterygota</taxon>
        <taxon>Lepidoptera</taxon>
        <taxon>Glossata</taxon>
        <taxon>Ditrysia</taxon>
        <taxon>Geometroidea</taxon>
        <taxon>Geometridae</taxon>
        <taxon>Larentiinae</taxon>
        <taxon>Operophtera</taxon>
    </lineage>
</organism>
<comment type="caution">
    <text evidence="2">The sequence shown here is derived from an EMBL/GenBank/DDBJ whole genome shotgun (WGS) entry which is preliminary data.</text>
</comment>
<evidence type="ECO:0000256" key="1">
    <source>
        <dbReference type="SAM" id="MobiDB-lite"/>
    </source>
</evidence>